<dbReference type="InterPro" id="IPR000182">
    <property type="entry name" value="GNAT_dom"/>
</dbReference>
<gene>
    <name evidence="2" type="ORF">EDC14_1014130</name>
</gene>
<dbReference type="CDD" id="cd04301">
    <property type="entry name" value="NAT_SF"/>
    <property type="match status" value="1"/>
</dbReference>
<keyword evidence="3" id="KW-1185">Reference proteome</keyword>
<dbReference type="AlphaFoldDB" id="A0A4R1RNF0"/>
<name>A0A4R1RNF0_HYDET</name>
<dbReference type="GO" id="GO:0030649">
    <property type="term" value="P:aminoglycoside antibiotic catabolic process"/>
    <property type="evidence" value="ECO:0007669"/>
    <property type="project" value="TreeGrafter"/>
</dbReference>
<comment type="caution">
    <text evidence="2">The sequence shown here is derived from an EMBL/GenBank/DDBJ whole genome shotgun (WGS) entry which is preliminary data.</text>
</comment>
<feature type="domain" description="N-acetyltransferase" evidence="1">
    <location>
        <begin position="1"/>
        <end position="136"/>
    </location>
</feature>
<dbReference type="Proteomes" id="UP000295008">
    <property type="component" value="Unassembled WGS sequence"/>
</dbReference>
<dbReference type="InterPro" id="IPR016181">
    <property type="entry name" value="Acyl_CoA_acyltransferase"/>
</dbReference>
<dbReference type="GO" id="GO:0034069">
    <property type="term" value="F:aminoglycoside N-acetyltransferase activity"/>
    <property type="evidence" value="ECO:0007669"/>
    <property type="project" value="TreeGrafter"/>
</dbReference>
<proteinExistence type="predicted"/>
<organism evidence="2 3">
    <name type="scientific">Hydrogenispora ethanolica</name>
    <dbReference type="NCBI Taxonomy" id="1082276"/>
    <lineage>
        <taxon>Bacteria</taxon>
        <taxon>Bacillati</taxon>
        <taxon>Bacillota</taxon>
        <taxon>Hydrogenispora</taxon>
    </lineage>
</organism>
<dbReference type="PANTHER" id="PTHR37817">
    <property type="entry name" value="N-ACETYLTRANSFERASE EIS"/>
    <property type="match status" value="1"/>
</dbReference>
<reference evidence="2 3" key="1">
    <citation type="submission" date="2019-03" db="EMBL/GenBank/DDBJ databases">
        <title>Genomic Encyclopedia of Type Strains, Phase IV (KMG-IV): sequencing the most valuable type-strain genomes for metagenomic binning, comparative biology and taxonomic classification.</title>
        <authorList>
            <person name="Goeker M."/>
        </authorList>
    </citation>
    <scope>NUCLEOTIDE SEQUENCE [LARGE SCALE GENOMIC DNA]</scope>
    <source>
        <strain evidence="2 3">LX-B</strain>
    </source>
</reference>
<accession>A0A4R1RNF0</accession>
<dbReference type="SUPFAM" id="SSF55729">
    <property type="entry name" value="Acyl-CoA N-acyltransferases (Nat)"/>
    <property type="match status" value="1"/>
</dbReference>
<dbReference type="EMBL" id="SLUN01000014">
    <property type="protein sequence ID" value="TCL67440.1"/>
    <property type="molecule type" value="Genomic_DNA"/>
</dbReference>
<protein>
    <submittedName>
        <fullName evidence="2">Sterol carrier protein</fullName>
    </submittedName>
</protein>
<dbReference type="Pfam" id="PF13527">
    <property type="entry name" value="Acetyltransf_9"/>
    <property type="match status" value="1"/>
</dbReference>
<evidence type="ECO:0000313" key="2">
    <source>
        <dbReference type="EMBL" id="TCL67440.1"/>
    </source>
</evidence>
<dbReference type="PROSITE" id="PS51186">
    <property type="entry name" value="GNAT"/>
    <property type="match status" value="1"/>
</dbReference>
<dbReference type="Gene3D" id="3.40.630.30">
    <property type="match status" value="2"/>
</dbReference>
<sequence>MIARGFAVDSQGALDLREGEEHRILFSYLYSLPGWDPGRVFVAEEAGQLLAAVGFFPQVLSLDRADIPVWAISPVVTAPEARSRGLAGHCLNLGMEEVRQQGIPAAFLWGIPDFYPRFGFVPVLPRYRTRLALAAARVGDKDGRERNGRGRLREYKVSDLLRIGELYSGTNRSFWLQPLRTAEWWRDRLAELDIEAGVLREVPFPERRNFLVWEKNDGSVAGYLYYKEEIRRERIIITEAVASSPGDASAMLQQLVTKIVAKTEDASQLNQVVIQGTPLHLLNSAAYRMGGTHLDPAPRFGMLKILDWDAFLAMLGPVLRERLDPWPLSGASGGASIGFEPDGALLQMERSPERLTFHFAKPPQSAATLQLLTRLFLGFYDLEDLSLIQCDPALRQRLFPAKYPFIWDANYLY</sequence>
<evidence type="ECO:0000313" key="3">
    <source>
        <dbReference type="Proteomes" id="UP000295008"/>
    </source>
</evidence>
<dbReference type="InterPro" id="IPR051554">
    <property type="entry name" value="Acetyltransferase_Eis"/>
</dbReference>
<evidence type="ECO:0000259" key="1">
    <source>
        <dbReference type="PROSITE" id="PS51186"/>
    </source>
</evidence>
<dbReference type="PANTHER" id="PTHR37817:SF1">
    <property type="entry name" value="N-ACETYLTRANSFERASE EIS"/>
    <property type="match status" value="1"/>
</dbReference>